<dbReference type="RefSeq" id="WP_133994557.1">
    <property type="nucleotide sequence ID" value="NZ_SODV01000001.1"/>
</dbReference>
<keyword evidence="4" id="KW-1185">Reference proteome</keyword>
<evidence type="ECO:0000256" key="2">
    <source>
        <dbReference type="ARBA" id="ARBA00022679"/>
    </source>
</evidence>
<organism evidence="3 4">
    <name type="scientific">Dinghuibacter silviterrae</name>
    <dbReference type="NCBI Taxonomy" id="1539049"/>
    <lineage>
        <taxon>Bacteria</taxon>
        <taxon>Pseudomonadati</taxon>
        <taxon>Bacteroidota</taxon>
        <taxon>Chitinophagia</taxon>
        <taxon>Chitinophagales</taxon>
        <taxon>Chitinophagaceae</taxon>
        <taxon>Dinghuibacter</taxon>
    </lineage>
</organism>
<dbReference type="InterPro" id="IPR011004">
    <property type="entry name" value="Trimer_LpxA-like_sf"/>
</dbReference>
<dbReference type="EMBL" id="SODV01000001">
    <property type="protein sequence ID" value="TDX01923.1"/>
    <property type="molecule type" value="Genomic_DNA"/>
</dbReference>
<reference evidence="3 4" key="1">
    <citation type="submission" date="2019-03" db="EMBL/GenBank/DDBJ databases">
        <title>Genomic Encyclopedia of Type Strains, Phase IV (KMG-IV): sequencing the most valuable type-strain genomes for metagenomic binning, comparative biology and taxonomic classification.</title>
        <authorList>
            <person name="Goeker M."/>
        </authorList>
    </citation>
    <scope>NUCLEOTIDE SEQUENCE [LARGE SCALE GENOMIC DNA]</scope>
    <source>
        <strain evidence="3 4">DSM 100059</strain>
    </source>
</reference>
<dbReference type="AlphaFoldDB" id="A0A4V3GM39"/>
<dbReference type="CDD" id="cd04647">
    <property type="entry name" value="LbH_MAT_like"/>
    <property type="match status" value="1"/>
</dbReference>
<dbReference type="Gene3D" id="2.160.10.10">
    <property type="entry name" value="Hexapeptide repeat proteins"/>
    <property type="match status" value="2"/>
</dbReference>
<comment type="similarity">
    <text evidence="1">Belongs to the transferase hexapeptide repeat family.</text>
</comment>
<name>A0A4V3GM39_9BACT</name>
<evidence type="ECO:0000313" key="3">
    <source>
        <dbReference type="EMBL" id="TDX01923.1"/>
    </source>
</evidence>
<comment type="caution">
    <text evidence="3">The sequence shown here is derived from an EMBL/GenBank/DDBJ whole genome shotgun (WGS) entry which is preliminary data.</text>
</comment>
<protein>
    <submittedName>
        <fullName evidence="3">Acetyltransferase-like isoleucine patch superfamily enzyme</fullName>
    </submittedName>
</protein>
<dbReference type="InterPro" id="IPR051159">
    <property type="entry name" value="Hexapeptide_acetyltransf"/>
</dbReference>
<evidence type="ECO:0000313" key="4">
    <source>
        <dbReference type="Proteomes" id="UP000294498"/>
    </source>
</evidence>
<keyword evidence="2 3" id="KW-0808">Transferase</keyword>
<proteinExistence type="inferred from homology"/>
<evidence type="ECO:0000256" key="1">
    <source>
        <dbReference type="ARBA" id="ARBA00007274"/>
    </source>
</evidence>
<sequence length="220" mass="24243">MGLVDKIQNDPKTKRFVLRLLMPEGSARPRWWVRNLLNPFMRETGKGSKIRRRTRLDLMPFRTFRLGADSIIEDFTCINNGMGEIVIGSRCMIGIGSVLTGPVVIGNNVIMAQHVGVSGLNHGYVDVNTPIRDQKCDTATVYIGDDTWIGTNAVITAGVKIGKHCIVAGGSVVTKDVPDFTMVGGNPARVLKQYNPTTAEWEKPAAVIKNEHAYLQSNHR</sequence>
<dbReference type="OrthoDB" id="9814490at2"/>
<dbReference type="GO" id="GO:0008374">
    <property type="term" value="F:O-acyltransferase activity"/>
    <property type="evidence" value="ECO:0007669"/>
    <property type="project" value="TreeGrafter"/>
</dbReference>
<dbReference type="Pfam" id="PF14602">
    <property type="entry name" value="Hexapep_2"/>
    <property type="match status" value="1"/>
</dbReference>
<dbReference type="PANTHER" id="PTHR23416:SF23">
    <property type="entry name" value="ACETYLTRANSFERASE C18B11.09C-RELATED"/>
    <property type="match status" value="1"/>
</dbReference>
<dbReference type="InterPro" id="IPR001451">
    <property type="entry name" value="Hexapep"/>
</dbReference>
<dbReference type="GO" id="GO:0005829">
    <property type="term" value="C:cytosol"/>
    <property type="evidence" value="ECO:0007669"/>
    <property type="project" value="TreeGrafter"/>
</dbReference>
<dbReference type="SUPFAM" id="SSF51161">
    <property type="entry name" value="Trimeric LpxA-like enzymes"/>
    <property type="match status" value="1"/>
</dbReference>
<dbReference type="PANTHER" id="PTHR23416">
    <property type="entry name" value="SIALIC ACID SYNTHASE-RELATED"/>
    <property type="match status" value="1"/>
</dbReference>
<accession>A0A4V3GM39</accession>
<dbReference type="Pfam" id="PF00132">
    <property type="entry name" value="Hexapep"/>
    <property type="match status" value="1"/>
</dbReference>
<gene>
    <name evidence="3" type="ORF">EDB95_2968</name>
</gene>
<dbReference type="Proteomes" id="UP000294498">
    <property type="component" value="Unassembled WGS sequence"/>
</dbReference>